<feature type="compositionally biased region" description="Low complexity" evidence="1">
    <location>
        <begin position="77"/>
        <end position="87"/>
    </location>
</feature>
<comment type="caution">
    <text evidence="2">The sequence shown here is derived from an EMBL/GenBank/DDBJ whole genome shotgun (WGS) entry which is preliminary data.</text>
</comment>
<evidence type="ECO:0000313" key="3">
    <source>
        <dbReference type="Proteomes" id="UP001476798"/>
    </source>
</evidence>
<proteinExistence type="predicted"/>
<feature type="region of interest" description="Disordered" evidence="1">
    <location>
        <begin position="1"/>
        <end position="103"/>
    </location>
</feature>
<dbReference type="Proteomes" id="UP001476798">
    <property type="component" value="Unassembled WGS sequence"/>
</dbReference>
<accession>A0ABV0N043</accession>
<sequence length="162" mass="16966">KPFMHPDGSAVVYNPAAGRVPQQGKTTPQPILAASQQQPANHIHSQPEVLSAQFSHMTLSQQPSSDGGVSTPDGRHYPSPYNHHPSPVMLQGAPPPQVTGYMVAGPSGGHPGVLQGQHVPLPAPGPNHTYPGSNAGPAAFSALNQPLLQQHTYIQQPVQQVA</sequence>
<evidence type="ECO:0000313" key="2">
    <source>
        <dbReference type="EMBL" id="MEQ2164234.1"/>
    </source>
</evidence>
<protein>
    <submittedName>
        <fullName evidence="2">Uncharacterized protein</fullName>
    </submittedName>
</protein>
<gene>
    <name evidence="2" type="ORF">GOODEAATRI_004502</name>
</gene>
<feature type="compositionally biased region" description="Polar residues" evidence="1">
    <location>
        <begin position="52"/>
        <end position="68"/>
    </location>
</feature>
<dbReference type="EMBL" id="JAHRIO010020182">
    <property type="protein sequence ID" value="MEQ2164234.1"/>
    <property type="molecule type" value="Genomic_DNA"/>
</dbReference>
<reference evidence="2 3" key="1">
    <citation type="submission" date="2021-06" db="EMBL/GenBank/DDBJ databases">
        <authorList>
            <person name="Palmer J.M."/>
        </authorList>
    </citation>
    <scope>NUCLEOTIDE SEQUENCE [LARGE SCALE GENOMIC DNA]</scope>
    <source>
        <strain evidence="2 3">GA_2019</strain>
        <tissue evidence="2">Muscle</tissue>
    </source>
</reference>
<organism evidence="2 3">
    <name type="scientific">Goodea atripinnis</name>
    <dbReference type="NCBI Taxonomy" id="208336"/>
    <lineage>
        <taxon>Eukaryota</taxon>
        <taxon>Metazoa</taxon>
        <taxon>Chordata</taxon>
        <taxon>Craniata</taxon>
        <taxon>Vertebrata</taxon>
        <taxon>Euteleostomi</taxon>
        <taxon>Actinopterygii</taxon>
        <taxon>Neopterygii</taxon>
        <taxon>Teleostei</taxon>
        <taxon>Neoteleostei</taxon>
        <taxon>Acanthomorphata</taxon>
        <taxon>Ovalentaria</taxon>
        <taxon>Atherinomorphae</taxon>
        <taxon>Cyprinodontiformes</taxon>
        <taxon>Goodeidae</taxon>
        <taxon>Goodea</taxon>
    </lineage>
</organism>
<feature type="compositionally biased region" description="Polar residues" evidence="1">
    <location>
        <begin position="23"/>
        <end position="44"/>
    </location>
</feature>
<keyword evidence="3" id="KW-1185">Reference proteome</keyword>
<feature type="non-terminal residue" evidence="2">
    <location>
        <position position="1"/>
    </location>
</feature>
<evidence type="ECO:0000256" key="1">
    <source>
        <dbReference type="SAM" id="MobiDB-lite"/>
    </source>
</evidence>
<name>A0ABV0N043_9TELE</name>